<comment type="catalytic activity">
    <reaction evidence="13">
        <text>K(+)(in) + H(+)(in) = K(+)(out) + H(+)(out)</text>
        <dbReference type="Rhea" id="RHEA:28490"/>
        <dbReference type="ChEBI" id="CHEBI:15378"/>
        <dbReference type="ChEBI" id="CHEBI:29103"/>
    </reaction>
</comment>
<keyword evidence="5" id="KW-0997">Cell inner membrane</keyword>
<evidence type="ECO:0000256" key="11">
    <source>
        <dbReference type="ARBA" id="ARBA00023065"/>
    </source>
</evidence>
<dbReference type="PANTHER" id="PTHR30540:SF79">
    <property type="entry name" value="LOW AFFINITY POTASSIUM TRANSPORT SYSTEM PROTEIN KUP"/>
    <property type="match status" value="1"/>
</dbReference>
<sequence>MAGASPQGEDGKPAATNPKPSADRSVAPAHPHPAAAGEGGHVKAGKFGLILGAIGVVFGDIGTSPLYALREAIGHAREGVGGDLAVVGVVSLAFWALMIVVTFKYVMFLMRADNKGEGGTLALMALATHAVGRRSAFIFILGICGAALFYGDGIITPAISVLSAIEGVKDAPGVGGSLDPFIVPVAAGILIALFLVQARGTAGLARFFGPITAVWFLSLGVLGLIHIFDDLSILRALSPHYGVQLLIQDGFLGFVILGSVFLAVTGAEALYADMGHFGKSPIRFGWVAFVLPCLTLNYLGQGALILDDPLASENPFWSMVPTFIYWPMLGLATVATVIASQAVITGAFSVTQQAVQLGLLPRIDIRNTSETQAGQIYVPAVNTLLMVGVLVLLFAFQSSANLTAAYGVAVTGVMLINTMMAYPVIRRKWNWPLWAVFGALIPFGFIDTVFLTSNLLKIPDGAWLPLVLGALLVLVMWTWVRGTQIISEKTRKDSLPLADLIEMLRARPPHRAPGTAIFLTSDPEIAPVALMHNLKHNKVLHEKNVILTVRTTDRPRVSEADRVRIEPISDDFKKLVISYGFMERPNVPKALNVCRKQQGLRFDIMSTSFFLGRRSIIASASQGMPLWQDKLYIFLMRNAANPTDFFHIPPGRVVELGTQVAV</sequence>
<evidence type="ECO:0000256" key="4">
    <source>
        <dbReference type="ARBA" id="ARBA00022475"/>
    </source>
</evidence>
<keyword evidence="8 13" id="KW-0769">Symport</keyword>
<dbReference type="GO" id="GO:0015293">
    <property type="term" value="F:symporter activity"/>
    <property type="evidence" value="ECO:0007669"/>
    <property type="project" value="UniProtKB-UniRule"/>
</dbReference>
<keyword evidence="12 13" id="KW-0472">Membrane</keyword>
<reference evidence="17 18" key="1">
    <citation type="submission" date="2020-03" db="EMBL/GenBank/DDBJ databases">
        <title>Genomic Encyclopedia of Type Strains, Phase IV (KMG-IV): sequencing the most valuable type-strain genomes for metagenomic binning, comparative biology and taxonomic classification.</title>
        <authorList>
            <person name="Goeker M."/>
        </authorList>
    </citation>
    <scope>NUCLEOTIDE SEQUENCE [LARGE SCALE GENOMIC DNA]</scope>
    <source>
        <strain evidence="17 18">DSM 4736</strain>
    </source>
</reference>
<proteinExistence type="inferred from homology"/>
<feature type="domain" description="K+ potassium transporter integral membrane" evidence="15">
    <location>
        <begin position="50"/>
        <end position="502"/>
    </location>
</feature>
<feature type="region of interest" description="Disordered" evidence="14">
    <location>
        <begin position="1"/>
        <end position="39"/>
    </location>
</feature>
<evidence type="ECO:0000256" key="5">
    <source>
        <dbReference type="ARBA" id="ARBA00022519"/>
    </source>
</evidence>
<name>A0A7X5YIV6_9CAUL</name>
<keyword evidence="6 13" id="KW-0633">Potassium transport</keyword>
<feature type="transmembrane region" description="Helical" evidence="13">
    <location>
        <begin position="84"/>
        <end position="106"/>
    </location>
</feature>
<feature type="transmembrane region" description="Helical" evidence="13">
    <location>
        <begin position="136"/>
        <end position="165"/>
    </location>
</feature>
<evidence type="ECO:0000259" key="16">
    <source>
        <dbReference type="Pfam" id="PF22776"/>
    </source>
</evidence>
<evidence type="ECO:0000256" key="3">
    <source>
        <dbReference type="ARBA" id="ARBA00022448"/>
    </source>
</evidence>
<evidence type="ECO:0000256" key="9">
    <source>
        <dbReference type="ARBA" id="ARBA00022958"/>
    </source>
</evidence>
<feature type="transmembrane region" description="Helical" evidence="13">
    <location>
        <begin position="47"/>
        <end position="69"/>
    </location>
</feature>
<dbReference type="AlphaFoldDB" id="A0A7X5YIV6"/>
<evidence type="ECO:0000256" key="7">
    <source>
        <dbReference type="ARBA" id="ARBA00022692"/>
    </source>
</evidence>
<keyword evidence="10 13" id="KW-1133">Transmembrane helix</keyword>
<evidence type="ECO:0000256" key="6">
    <source>
        <dbReference type="ARBA" id="ARBA00022538"/>
    </source>
</evidence>
<feature type="domain" description="K+ potassium transporter C-terminal" evidence="16">
    <location>
        <begin position="513"/>
        <end position="661"/>
    </location>
</feature>
<accession>A0A7X5YIV6</accession>
<feature type="transmembrane region" description="Helical" evidence="13">
    <location>
        <begin position="324"/>
        <end position="350"/>
    </location>
</feature>
<dbReference type="Pfam" id="PF22776">
    <property type="entry name" value="K_trans_C"/>
    <property type="match status" value="1"/>
</dbReference>
<dbReference type="InterPro" id="IPR053952">
    <property type="entry name" value="K_trans_C"/>
</dbReference>
<protein>
    <recommendedName>
        <fullName evidence="13">Probable potassium transport system protein Kup</fullName>
    </recommendedName>
</protein>
<keyword evidence="3 13" id="KW-0813">Transport</keyword>
<dbReference type="PANTHER" id="PTHR30540">
    <property type="entry name" value="OSMOTIC STRESS POTASSIUM TRANSPORTER"/>
    <property type="match status" value="1"/>
</dbReference>
<evidence type="ECO:0000313" key="17">
    <source>
        <dbReference type="EMBL" id="NJC40767.1"/>
    </source>
</evidence>
<dbReference type="Proteomes" id="UP000587415">
    <property type="component" value="Unassembled WGS sequence"/>
</dbReference>
<evidence type="ECO:0000256" key="10">
    <source>
        <dbReference type="ARBA" id="ARBA00022989"/>
    </source>
</evidence>
<dbReference type="InterPro" id="IPR053951">
    <property type="entry name" value="K_trans_N"/>
</dbReference>
<evidence type="ECO:0000256" key="13">
    <source>
        <dbReference type="HAMAP-Rule" id="MF_01522"/>
    </source>
</evidence>
<evidence type="ECO:0000256" key="12">
    <source>
        <dbReference type="ARBA" id="ARBA00023136"/>
    </source>
</evidence>
<feature type="transmembrane region" description="Helical" evidence="13">
    <location>
        <begin position="251"/>
        <end position="272"/>
    </location>
</feature>
<feature type="transmembrane region" description="Helical" evidence="13">
    <location>
        <begin position="284"/>
        <end position="304"/>
    </location>
</feature>
<keyword evidence="4 13" id="KW-1003">Cell membrane</keyword>
<evidence type="ECO:0000256" key="1">
    <source>
        <dbReference type="ARBA" id="ARBA00004141"/>
    </source>
</evidence>
<keyword evidence="9 13" id="KW-0630">Potassium</keyword>
<feature type="transmembrane region" description="Helical" evidence="13">
    <location>
        <begin position="376"/>
        <end position="396"/>
    </location>
</feature>
<comment type="subcellular location">
    <subcellularLocation>
        <location evidence="13">Cell membrane</location>
        <topology evidence="13">Multi-pass membrane protein</topology>
    </subcellularLocation>
    <subcellularLocation>
        <location evidence="1">Membrane</location>
        <topology evidence="1">Multi-pass membrane protein</topology>
    </subcellularLocation>
</comment>
<keyword evidence="11 13" id="KW-0406">Ion transport</keyword>
<gene>
    <name evidence="13" type="primary">kup</name>
    <name evidence="17" type="ORF">GGQ87_001025</name>
</gene>
<feature type="transmembrane region" description="Helical" evidence="13">
    <location>
        <begin position="177"/>
        <end position="196"/>
    </location>
</feature>
<keyword evidence="18" id="KW-1185">Reference proteome</keyword>
<comment type="caution">
    <text evidence="17">The sequence shown here is derived from an EMBL/GenBank/DDBJ whole genome shotgun (WGS) entry which is preliminary data.</text>
</comment>
<evidence type="ECO:0000256" key="8">
    <source>
        <dbReference type="ARBA" id="ARBA00022847"/>
    </source>
</evidence>
<dbReference type="GO" id="GO:0015079">
    <property type="term" value="F:potassium ion transmembrane transporter activity"/>
    <property type="evidence" value="ECO:0007669"/>
    <property type="project" value="UniProtKB-UniRule"/>
</dbReference>
<dbReference type="InterPro" id="IPR003855">
    <property type="entry name" value="K+_transporter"/>
</dbReference>
<feature type="transmembrane region" description="Helical" evidence="13">
    <location>
        <begin position="462"/>
        <end position="480"/>
    </location>
</feature>
<evidence type="ECO:0000256" key="14">
    <source>
        <dbReference type="SAM" id="MobiDB-lite"/>
    </source>
</evidence>
<feature type="transmembrane region" description="Helical" evidence="13">
    <location>
        <begin position="402"/>
        <end position="422"/>
    </location>
</feature>
<dbReference type="InterPro" id="IPR023051">
    <property type="entry name" value="Kup"/>
</dbReference>
<dbReference type="EMBL" id="JAATJM010000001">
    <property type="protein sequence ID" value="NJC40767.1"/>
    <property type="molecule type" value="Genomic_DNA"/>
</dbReference>
<feature type="transmembrane region" description="Helical" evidence="13">
    <location>
        <begin position="434"/>
        <end position="456"/>
    </location>
</feature>
<dbReference type="RefSeq" id="WP_168045619.1">
    <property type="nucleotide sequence ID" value="NZ_JAATJM010000001.1"/>
</dbReference>
<feature type="compositionally biased region" description="Low complexity" evidence="14">
    <location>
        <begin position="27"/>
        <end position="36"/>
    </location>
</feature>
<comment type="similarity">
    <text evidence="2 13">Belongs to the HAK/KUP transporter (TC 2.A.72) family.</text>
</comment>
<keyword evidence="7 13" id="KW-0812">Transmembrane</keyword>
<evidence type="ECO:0000313" key="18">
    <source>
        <dbReference type="Proteomes" id="UP000587415"/>
    </source>
</evidence>
<evidence type="ECO:0000256" key="2">
    <source>
        <dbReference type="ARBA" id="ARBA00007019"/>
    </source>
</evidence>
<evidence type="ECO:0000259" key="15">
    <source>
        <dbReference type="Pfam" id="PF02705"/>
    </source>
</evidence>
<dbReference type="GO" id="GO:0005886">
    <property type="term" value="C:plasma membrane"/>
    <property type="evidence" value="ECO:0007669"/>
    <property type="project" value="UniProtKB-SubCell"/>
</dbReference>
<dbReference type="HAMAP" id="MF_01522">
    <property type="entry name" value="Kup"/>
    <property type="match status" value="1"/>
</dbReference>
<feature type="transmembrane region" description="Helical" evidence="13">
    <location>
        <begin position="208"/>
        <end position="228"/>
    </location>
</feature>
<organism evidence="17 18">
    <name type="scientific">Brevundimonas alba</name>
    <dbReference type="NCBI Taxonomy" id="74314"/>
    <lineage>
        <taxon>Bacteria</taxon>
        <taxon>Pseudomonadati</taxon>
        <taxon>Pseudomonadota</taxon>
        <taxon>Alphaproteobacteria</taxon>
        <taxon>Caulobacterales</taxon>
        <taxon>Caulobacteraceae</taxon>
        <taxon>Brevundimonas</taxon>
    </lineage>
</organism>
<dbReference type="Pfam" id="PF02705">
    <property type="entry name" value="K_trans"/>
    <property type="match status" value="1"/>
</dbReference>
<comment type="function">
    <text evidence="13">Transport of potassium into the cell. Likely operates as a K(+):H(+) symporter.</text>
</comment>